<sequence>MKPILTEERGLVAEIRRATNEANRNNLTRTKAYLDFFQKHPEVHWALLAHLVSRNGGWNMTDLKGEWLPRLMDASEVERTFWFLERCNWLIFHDAYAQLLLYEKMKDANEDLTLFLPDLGVSRFMQPIWQDFLHKRDSQLLTRALIVNEQQYIEQRVVDKPFAQKHIFFSPAFFAQSVLSLNQVLFPYKEHPTDRRLRICGMTVQRFPSLEQRIATGKALYQLLFDNPVRLAKIYEWAQRIPHSGSRADYWPHLFSPRPHAVDAHVAYTPRMEGTELRPGTHKLYSPTLTAAWPDQEHPPADGVDWYRDDKWLAELDERSDLPTIDEEKYIRSLHMIEWGVRFVTAFSP</sequence>
<organism evidence="1 2">
    <name type="scientific">Brevibacillus borstelensis AK1</name>
    <dbReference type="NCBI Taxonomy" id="1300222"/>
    <lineage>
        <taxon>Bacteria</taxon>
        <taxon>Bacillati</taxon>
        <taxon>Bacillota</taxon>
        <taxon>Bacilli</taxon>
        <taxon>Bacillales</taxon>
        <taxon>Paenibacillaceae</taxon>
        <taxon>Brevibacillus</taxon>
    </lineage>
</organism>
<dbReference type="STRING" id="1300222.I532_00450"/>
<keyword evidence="2" id="KW-1185">Reference proteome</keyword>
<dbReference type="Pfam" id="PF10720">
    <property type="entry name" value="DUF2515"/>
    <property type="match status" value="1"/>
</dbReference>
<comment type="caution">
    <text evidence="1">The sequence shown here is derived from an EMBL/GenBank/DDBJ whole genome shotgun (WGS) entry which is preliminary data.</text>
</comment>
<name>M8EEY6_9BACL</name>
<accession>M8EEY6</accession>
<protein>
    <recommendedName>
        <fullName evidence="3">DUF2515 domain-containing protein</fullName>
    </recommendedName>
</protein>
<dbReference type="AlphaFoldDB" id="M8EEY6"/>
<evidence type="ECO:0008006" key="3">
    <source>
        <dbReference type="Google" id="ProtNLM"/>
    </source>
</evidence>
<dbReference type="EMBL" id="APBN01000001">
    <property type="protein sequence ID" value="EMT54030.1"/>
    <property type="molecule type" value="Genomic_DNA"/>
</dbReference>
<evidence type="ECO:0000313" key="2">
    <source>
        <dbReference type="Proteomes" id="UP000012081"/>
    </source>
</evidence>
<proteinExistence type="predicted"/>
<gene>
    <name evidence="1" type="ORF">I532_00450</name>
</gene>
<dbReference type="PATRIC" id="fig|1300222.3.peg.95"/>
<dbReference type="OrthoDB" id="2690514at2"/>
<dbReference type="RefSeq" id="WP_003385696.1">
    <property type="nucleotide sequence ID" value="NZ_APBN01000001.1"/>
</dbReference>
<evidence type="ECO:0000313" key="1">
    <source>
        <dbReference type="EMBL" id="EMT54030.1"/>
    </source>
</evidence>
<dbReference type="InterPro" id="IPR019658">
    <property type="entry name" value="DUF2515"/>
</dbReference>
<dbReference type="Proteomes" id="UP000012081">
    <property type="component" value="Unassembled WGS sequence"/>
</dbReference>
<reference evidence="1 2" key="1">
    <citation type="submission" date="2013-03" db="EMBL/GenBank/DDBJ databases">
        <title>Assembly of a new bacterial strain Brevibacillus borstelensis AK1.</title>
        <authorList>
            <person name="Rajan I."/>
            <person name="PoliReddy D."/>
            <person name="Sugumar T."/>
            <person name="Rathinam K."/>
            <person name="Alqarawi S."/>
            <person name="Khalil A.B."/>
            <person name="Sivakumar N."/>
        </authorList>
    </citation>
    <scope>NUCLEOTIDE SEQUENCE [LARGE SCALE GENOMIC DNA]</scope>
    <source>
        <strain evidence="1 2">AK1</strain>
    </source>
</reference>